<accession>A0A7H9HVQ4</accession>
<feature type="compositionally biased region" description="Low complexity" evidence="7">
    <location>
        <begin position="99"/>
        <end position="115"/>
    </location>
</feature>
<dbReference type="Pfam" id="PF12634">
    <property type="entry name" value="Inp1"/>
    <property type="match status" value="1"/>
</dbReference>
<keyword evidence="9" id="KW-1185">Reference proteome</keyword>
<keyword evidence="6" id="KW-0576">Peroxisome</keyword>
<feature type="region of interest" description="Disordered" evidence="7">
    <location>
        <begin position="307"/>
        <end position="328"/>
    </location>
</feature>
<gene>
    <name evidence="8" type="ORF">HG537_0F01000</name>
</gene>
<feature type="compositionally biased region" description="Polar residues" evidence="7">
    <location>
        <begin position="116"/>
        <end position="125"/>
    </location>
</feature>
<dbReference type="GO" id="GO:0045033">
    <property type="term" value="P:peroxisome inheritance"/>
    <property type="evidence" value="ECO:0007669"/>
    <property type="project" value="InterPro"/>
</dbReference>
<dbReference type="InterPro" id="IPR024758">
    <property type="entry name" value="Inp1"/>
</dbReference>
<feature type="compositionally biased region" description="Basic and acidic residues" evidence="7">
    <location>
        <begin position="64"/>
        <end position="73"/>
    </location>
</feature>
<comment type="function">
    <text evidence="1">Required for peroxisome inheritance.</text>
</comment>
<evidence type="ECO:0000256" key="2">
    <source>
        <dbReference type="ARBA" id="ARBA00004421"/>
    </source>
</evidence>
<dbReference type="Proteomes" id="UP000510647">
    <property type="component" value="Chromosome 6"/>
</dbReference>
<proteinExistence type="inferred from homology"/>
<evidence type="ECO:0000313" key="9">
    <source>
        <dbReference type="Proteomes" id="UP000510647"/>
    </source>
</evidence>
<comment type="subcellular location">
    <subcellularLocation>
        <location evidence="2">Peroxisome membrane</location>
        <topology evidence="2">Peripheral membrane protein</topology>
    </subcellularLocation>
</comment>
<evidence type="ECO:0000256" key="4">
    <source>
        <dbReference type="ARBA" id="ARBA00021397"/>
    </source>
</evidence>
<protein>
    <recommendedName>
        <fullName evidence="4">Inheritance of peroxisomes protein 1</fullName>
    </recommendedName>
</protein>
<dbReference type="AlphaFoldDB" id="A0A7H9HVQ4"/>
<keyword evidence="5" id="KW-0472">Membrane</keyword>
<reference evidence="8 9" key="1">
    <citation type="submission" date="2020-06" db="EMBL/GenBank/DDBJ databases">
        <title>The yeast mating-type switching endonuclease HO is a domesticated member of an unorthodox homing genetic element family.</title>
        <authorList>
            <person name="Coughlan A.Y."/>
            <person name="Lombardi L."/>
            <person name="Braun-Galleani S."/>
            <person name="Martos A.R."/>
            <person name="Galeote V."/>
            <person name="Bigey F."/>
            <person name="Dequin S."/>
            <person name="Byrne K.P."/>
            <person name="Wolfe K.H."/>
        </authorList>
    </citation>
    <scope>NUCLEOTIDE SEQUENCE [LARGE SCALE GENOMIC DNA]</scope>
    <source>
        <strain evidence="8 9">CBS2947</strain>
    </source>
</reference>
<feature type="compositionally biased region" description="Acidic residues" evidence="7">
    <location>
        <begin position="286"/>
        <end position="295"/>
    </location>
</feature>
<feature type="region of interest" description="Disordered" evidence="7">
    <location>
        <begin position="276"/>
        <end position="295"/>
    </location>
</feature>
<evidence type="ECO:0000256" key="1">
    <source>
        <dbReference type="ARBA" id="ARBA00003594"/>
    </source>
</evidence>
<sequence length="419" mass="47081">MKSTSAGSPVVFDESSKSSRRKQGSTTLRSLKESFKFRGSMSPKKNSGQSNPGIDISPSRIRRSSIDRSELRKTKQRFSAQRISLFKYEYVRVRSSSALRRDSSSTISSDATRNSDNASYSSCKSRGSVRVKPTTIMAKGVLEVYQIYTPKASPAEKQQEMNYLSLGRKDNVVHPILPRLQVTRNSGLAQRFIIHFYNPDRSWEVEFLEPSEGAPGAFDAVSTAVKEFESVISKICNYTVVSETPEIPRATLVDINADPDIVEEATAKNGSIVIRDRPKTGKKGEEEVDNDEDEDDDLAYLLEEVDKEAEEETYSDNQSTGVAHRESKDNLQDGAINEAFKKAMQNFKSSSYHSYRSSTSEKLGEYRSLRRLSSYQPTNFEEQSLTLSKRFSSIGVKRSSSIATWHNYEIPVNISRRGD</sequence>
<dbReference type="OrthoDB" id="4068391at2759"/>
<feature type="compositionally biased region" description="Basic and acidic residues" evidence="7">
    <location>
        <begin position="276"/>
        <end position="285"/>
    </location>
</feature>
<dbReference type="PRINTS" id="PR02103">
    <property type="entry name" value="INPROXISOME1"/>
</dbReference>
<comment type="similarity">
    <text evidence="3">Belongs to the INP1 family.</text>
</comment>
<feature type="region of interest" description="Disordered" evidence="7">
    <location>
        <begin position="1"/>
        <end position="74"/>
    </location>
</feature>
<dbReference type="GO" id="GO:0005780">
    <property type="term" value="C:extrinsic component of intraperoxisomal membrane"/>
    <property type="evidence" value="ECO:0007669"/>
    <property type="project" value="InterPro"/>
</dbReference>
<feature type="compositionally biased region" description="Polar residues" evidence="7">
    <location>
        <begin position="43"/>
        <end position="52"/>
    </location>
</feature>
<evidence type="ECO:0000256" key="3">
    <source>
        <dbReference type="ARBA" id="ARBA00010707"/>
    </source>
</evidence>
<evidence type="ECO:0000313" key="8">
    <source>
        <dbReference type="EMBL" id="QLQ81339.1"/>
    </source>
</evidence>
<dbReference type="EMBL" id="CP059272">
    <property type="protein sequence ID" value="QLQ81339.1"/>
    <property type="molecule type" value="Genomic_DNA"/>
</dbReference>
<organism evidence="8 9">
    <name type="scientific">Torulaspora globosa</name>
    <dbReference type="NCBI Taxonomy" id="48254"/>
    <lineage>
        <taxon>Eukaryota</taxon>
        <taxon>Fungi</taxon>
        <taxon>Dikarya</taxon>
        <taxon>Ascomycota</taxon>
        <taxon>Saccharomycotina</taxon>
        <taxon>Saccharomycetes</taxon>
        <taxon>Saccharomycetales</taxon>
        <taxon>Saccharomycetaceae</taxon>
        <taxon>Torulaspora</taxon>
    </lineage>
</organism>
<evidence type="ECO:0000256" key="5">
    <source>
        <dbReference type="ARBA" id="ARBA00023136"/>
    </source>
</evidence>
<feature type="region of interest" description="Disordered" evidence="7">
    <location>
        <begin position="99"/>
        <end position="125"/>
    </location>
</feature>
<evidence type="ECO:0000256" key="7">
    <source>
        <dbReference type="SAM" id="MobiDB-lite"/>
    </source>
</evidence>
<name>A0A7H9HVQ4_9SACH</name>
<evidence type="ECO:0000256" key="6">
    <source>
        <dbReference type="ARBA" id="ARBA00023140"/>
    </source>
</evidence>